<dbReference type="Proteomes" id="UP000030669">
    <property type="component" value="Unassembled WGS sequence"/>
</dbReference>
<evidence type="ECO:0008006" key="3">
    <source>
        <dbReference type="Google" id="ProtNLM"/>
    </source>
</evidence>
<dbReference type="RefSeq" id="XP_007860396.1">
    <property type="nucleotide sequence ID" value="XM_007862205.1"/>
</dbReference>
<evidence type="ECO:0000313" key="1">
    <source>
        <dbReference type="EMBL" id="EPQ60879.1"/>
    </source>
</evidence>
<dbReference type="SUPFAM" id="SSF56112">
    <property type="entry name" value="Protein kinase-like (PK-like)"/>
    <property type="match status" value="1"/>
</dbReference>
<name>S7S4M5_GLOTA</name>
<dbReference type="eggNOG" id="ENOG502RBEF">
    <property type="taxonomic scope" value="Eukaryota"/>
</dbReference>
<accession>S7S4M5</accession>
<proteinExistence type="predicted"/>
<dbReference type="HOGENOM" id="CLU_1140308_0_0_1"/>
<reference evidence="1 2" key="1">
    <citation type="journal article" date="2012" name="Science">
        <title>The Paleozoic origin of enzymatic lignin decomposition reconstructed from 31 fungal genomes.</title>
        <authorList>
            <person name="Floudas D."/>
            <person name="Binder M."/>
            <person name="Riley R."/>
            <person name="Barry K."/>
            <person name="Blanchette R.A."/>
            <person name="Henrissat B."/>
            <person name="Martinez A.T."/>
            <person name="Otillar R."/>
            <person name="Spatafora J.W."/>
            <person name="Yadav J.S."/>
            <person name="Aerts A."/>
            <person name="Benoit I."/>
            <person name="Boyd A."/>
            <person name="Carlson A."/>
            <person name="Copeland A."/>
            <person name="Coutinho P.M."/>
            <person name="de Vries R.P."/>
            <person name="Ferreira P."/>
            <person name="Findley K."/>
            <person name="Foster B."/>
            <person name="Gaskell J."/>
            <person name="Glotzer D."/>
            <person name="Gorecki P."/>
            <person name="Heitman J."/>
            <person name="Hesse C."/>
            <person name="Hori C."/>
            <person name="Igarashi K."/>
            <person name="Jurgens J.A."/>
            <person name="Kallen N."/>
            <person name="Kersten P."/>
            <person name="Kohler A."/>
            <person name="Kuees U."/>
            <person name="Kumar T.K.A."/>
            <person name="Kuo A."/>
            <person name="LaButti K."/>
            <person name="Larrondo L.F."/>
            <person name="Lindquist E."/>
            <person name="Ling A."/>
            <person name="Lombard V."/>
            <person name="Lucas S."/>
            <person name="Lundell T."/>
            <person name="Martin R."/>
            <person name="McLaughlin D.J."/>
            <person name="Morgenstern I."/>
            <person name="Morin E."/>
            <person name="Murat C."/>
            <person name="Nagy L.G."/>
            <person name="Nolan M."/>
            <person name="Ohm R.A."/>
            <person name="Patyshakuliyeva A."/>
            <person name="Rokas A."/>
            <person name="Ruiz-Duenas F.J."/>
            <person name="Sabat G."/>
            <person name="Salamov A."/>
            <person name="Samejima M."/>
            <person name="Schmutz J."/>
            <person name="Slot J.C."/>
            <person name="St John F."/>
            <person name="Stenlid J."/>
            <person name="Sun H."/>
            <person name="Sun S."/>
            <person name="Syed K."/>
            <person name="Tsang A."/>
            <person name="Wiebenga A."/>
            <person name="Young D."/>
            <person name="Pisabarro A."/>
            <person name="Eastwood D.C."/>
            <person name="Martin F."/>
            <person name="Cullen D."/>
            <person name="Grigoriev I.V."/>
            <person name="Hibbett D.S."/>
        </authorList>
    </citation>
    <scope>NUCLEOTIDE SEQUENCE [LARGE SCALE GENOMIC DNA]</scope>
    <source>
        <strain evidence="1 2">ATCC 11539</strain>
    </source>
</reference>
<evidence type="ECO:0000313" key="2">
    <source>
        <dbReference type="Proteomes" id="UP000030669"/>
    </source>
</evidence>
<gene>
    <name evidence="1" type="ORF">GLOTRDRAFT_53434</name>
</gene>
<keyword evidence="2" id="KW-1185">Reference proteome</keyword>
<dbReference type="InterPro" id="IPR011009">
    <property type="entry name" value="Kinase-like_dom_sf"/>
</dbReference>
<dbReference type="OrthoDB" id="2687876at2759"/>
<protein>
    <recommendedName>
        <fullName evidence="3">Protein kinase domain-containing protein</fullName>
    </recommendedName>
</protein>
<dbReference type="KEGG" id="gtr:GLOTRDRAFT_53434"/>
<feature type="non-terminal residue" evidence="1">
    <location>
        <position position="244"/>
    </location>
</feature>
<sequence>MEEPPARPFKFKWPLFPVNPVEEEEQRRRCYNMIDWSKGKEREDVPPEEKLQVQPVNHDNNDYSKPSEAQMKLWLFPPTGKWEWATGLNIEDAQVLSVVESCDTYDITLKRGNLGGHPIDYMCKTWKKQMQNRWEGFFTEAALYKAECYLKNYQGEIVPRVIGMFDSAGETHLAMEPPHPVFWVQASRSMPDVLKERVLQAYRDLHNAGIVHGSPDPNRVLIGADCRITITDFQHGRSVVPNER</sequence>
<dbReference type="STRING" id="670483.S7S4M5"/>
<organism evidence="1 2">
    <name type="scientific">Gloeophyllum trabeum (strain ATCC 11539 / FP-39264 / Madison 617)</name>
    <name type="common">Brown rot fungus</name>
    <dbReference type="NCBI Taxonomy" id="670483"/>
    <lineage>
        <taxon>Eukaryota</taxon>
        <taxon>Fungi</taxon>
        <taxon>Dikarya</taxon>
        <taxon>Basidiomycota</taxon>
        <taxon>Agaricomycotina</taxon>
        <taxon>Agaricomycetes</taxon>
        <taxon>Gloeophyllales</taxon>
        <taxon>Gloeophyllaceae</taxon>
        <taxon>Gloeophyllum</taxon>
    </lineage>
</organism>
<dbReference type="GeneID" id="19306928"/>
<dbReference type="EMBL" id="KB469296">
    <property type="protein sequence ID" value="EPQ60879.1"/>
    <property type="molecule type" value="Genomic_DNA"/>
</dbReference>
<dbReference type="AlphaFoldDB" id="S7S4M5"/>